<accession>A0A315ZT01</accession>
<keyword evidence="7" id="KW-0238">DNA-binding</keyword>
<keyword evidence="5" id="KW-0902">Two-component regulatory system</keyword>
<dbReference type="GO" id="GO:0005737">
    <property type="term" value="C:cytoplasm"/>
    <property type="evidence" value="ECO:0007669"/>
    <property type="project" value="UniProtKB-SubCell"/>
</dbReference>
<dbReference type="PANTHER" id="PTHR42713:SF3">
    <property type="entry name" value="TRANSCRIPTIONAL REGULATORY PROTEIN HPTR"/>
    <property type="match status" value="1"/>
</dbReference>
<feature type="domain" description="HTH araC/xylS-type" evidence="12">
    <location>
        <begin position="436"/>
        <end position="534"/>
    </location>
</feature>
<evidence type="ECO:0000259" key="12">
    <source>
        <dbReference type="PROSITE" id="PS01124"/>
    </source>
</evidence>
<sequence>MLKVLIADDEKKVCQLIVNLVEWEALGFEIVGVVNDGISAYKFLQENTVNVMVTDIRMPGYDGLELIQKAKVLYPDMHIVIISGYSQFDYAQNAIRYGVEDYLLKPIRKKDLTATLQKILDKCQEELRDTQKWQEMRQRLEENEEKLKRSLVEDLLKRPEKFGGFFVIDKINKEYHYNFEETCYQTLIVKIIPGKRKEDADMRAILRGKGIEIINDALKSLCNEVVTCVIDGDIYGILNGTDEEMHKVYRRLKKVKLDIVRLQDVFEEVQVYIGLGKIKDSMQKILESFEEARQAVRGRFYYGEDFLLRDIGSEECGEEVKKIIDNSFKKRFLSYIEIIDQGSIEDELRDLQIKLLKNPLKDGRLVEEVYKEVLTLFYFGTHNYNIAIPGQYLELLAQFELFGTIPEVISHLKQYIVSSLVHWMEEKKYVESRPIRIAKQYIGENYYQALTLEMVSKNIGFNPTYFSVMFKKETGMNFSDYLKKIRIDNAKGMLLDTEQQVEDISYAVGYSDTKYFSRLFKKLTGVTPTEFRKLYN</sequence>
<evidence type="ECO:0000256" key="9">
    <source>
        <dbReference type="ARBA" id="ARBA00024867"/>
    </source>
</evidence>
<dbReference type="PROSITE" id="PS50110">
    <property type="entry name" value="RESPONSE_REGULATORY"/>
    <property type="match status" value="1"/>
</dbReference>
<evidence type="ECO:0000256" key="6">
    <source>
        <dbReference type="ARBA" id="ARBA00023015"/>
    </source>
</evidence>
<name>A0A315ZT01_9FIRM</name>
<evidence type="ECO:0000259" key="13">
    <source>
        <dbReference type="PROSITE" id="PS50110"/>
    </source>
</evidence>
<dbReference type="Pfam" id="PF12833">
    <property type="entry name" value="HTH_18"/>
    <property type="match status" value="1"/>
</dbReference>
<evidence type="ECO:0000256" key="3">
    <source>
        <dbReference type="ARBA" id="ARBA00022490"/>
    </source>
</evidence>
<dbReference type="PROSITE" id="PS01124">
    <property type="entry name" value="HTH_ARAC_FAMILY_2"/>
    <property type="match status" value="1"/>
</dbReference>
<dbReference type="SUPFAM" id="SSF52172">
    <property type="entry name" value="CheY-like"/>
    <property type="match status" value="1"/>
</dbReference>
<evidence type="ECO:0000313" key="14">
    <source>
        <dbReference type="EMBL" id="SUQ15108.1"/>
    </source>
</evidence>
<dbReference type="InterPro" id="IPR051552">
    <property type="entry name" value="HptR"/>
</dbReference>
<keyword evidence="8" id="KW-0804">Transcription</keyword>
<dbReference type="InterPro" id="IPR001789">
    <property type="entry name" value="Sig_transdc_resp-reg_receiver"/>
</dbReference>
<keyword evidence="15" id="KW-1185">Reference proteome</keyword>
<gene>
    <name evidence="14" type="ORF">SAMN05216529_1109</name>
</gene>
<dbReference type="SUPFAM" id="SSF46689">
    <property type="entry name" value="Homeodomain-like"/>
    <property type="match status" value="2"/>
</dbReference>
<evidence type="ECO:0000256" key="4">
    <source>
        <dbReference type="ARBA" id="ARBA00022553"/>
    </source>
</evidence>
<feature type="domain" description="Response regulatory" evidence="13">
    <location>
        <begin position="3"/>
        <end position="120"/>
    </location>
</feature>
<keyword evidence="4 10" id="KW-0597">Phosphoprotein</keyword>
<dbReference type="RefSeq" id="WP_109712630.1">
    <property type="nucleotide sequence ID" value="NZ_QGDS01000010.1"/>
</dbReference>
<comment type="subcellular location">
    <subcellularLocation>
        <location evidence="1">Cytoplasm</location>
    </subcellularLocation>
</comment>
<dbReference type="Gene3D" id="3.40.50.2300">
    <property type="match status" value="1"/>
</dbReference>
<feature type="coiled-coil region" evidence="11">
    <location>
        <begin position="123"/>
        <end position="150"/>
    </location>
</feature>
<organism evidence="14 15">
    <name type="scientific">Faecalicatena contorta</name>
    <dbReference type="NCBI Taxonomy" id="39482"/>
    <lineage>
        <taxon>Bacteria</taxon>
        <taxon>Bacillati</taxon>
        <taxon>Bacillota</taxon>
        <taxon>Clostridia</taxon>
        <taxon>Lachnospirales</taxon>
        <taxon>Lachnospiraceae</taxon>
        <taxon>Faecalicatena</taxon>
    </lineage>
</organism>
<dbReference type="Proteomes" id="UP000254051">
    <property type="component" value="Unassembled WGS sequence"/>
</dbReference>
<evidence type="ECO:0000256" key="2">
    <source>
        <dbReference type="ARBA" id="ARBA00018672"/>
    </source>
</evidence>
<dbReference type="Gene3D" id="1.10.10.60">
    <property type="entry name" value="Homeodomain-like"/>
    <property type="match status" value="2"/>
</dbReference>
<dbReference type="InterPro" id="IPR020449">
    <property type="entry name" value="Tscrpt_reg_AraC-type_HTH"/>
</dbReference>
<dbReference type="InterPro" id="IPR018062">
    <property type="entry name" value="HTH_AraC-typ_CS"/>
</dbReference>
<dbReference type="PANTHER" id="PTHR42713">
    <property type="entry name" value="HISTIDINE KINASE-RELATED"/>
    <property type="match status" value="1"/>
</dbReference>
<dbReference type="InterPro" id="IPR009057">
    <property type="entry name" value="Homeodomain-like_sf"/>
</dbReference>
<keyword evidence="3" id="KW-0963">Cytoplasm</keyword>
<dbReference type="PRINTS" id="PR00032">
    <property type="entry name" value="HTHARAC"/>
</dbReference>
<evidence type="ECO:0000313" key="15">
    <source>
        <dbReference type="Proteomes" id="UP000254051"/>
    </source>
</evidence>
<reference evidence="15" key="1">
    <citation type="submission" date="2017-07" db="EMBL/GenBank/DDBJ databases">
        <authorList>
            <person name="Varghese N."/>
            <person name="Submissions S."/>
        </authorList>
    </citation>
    <scope>NUCLEOTIDE SEQUENCE [LARGE SCALE GENOMIC DNA]</scope>
    <source>
        <strain evidence="15">NLAE-zl-C134</strain>
    </source>
</reference>
<dbReference type="AlphaFoldDB" id="A0A315ZT01"/>
<proteinExistence type="predicted"/>
<evidence type="ECO:0000256" key="11">
    <source>
        <dbReference type="SAM" id="Coils"/>
    </source>
</evidence>
<dbReference type="Pfam" id="PF00072">
    <property type="entry name" value="Response_reg"/>
    <property type="match status" value="1"/>
</dbReference>
<keyword evidence="6" id="KW-0805">Transcription regulation</keyword>
<dbReference type="GO" id="GO:0003700">
    <property type="term" value="F:DNA-binding transcription factor activity"/>
    <property type="evidence" value="ECO:0007669"/>
    <property type="project" value="InterPro"/>
</dbReference>
<dbReference type="InterPro" id="IPR011006">
    <property type="entry name" value="CheY-like_superfamily"/>
</dbReference>
<evidence type="ECO:0000256" key="7">
    <source>
        <dbReference type="ARBA" id="ARBA00023125"/>
    </source>
</evidence>
<dbReference type="SMART" id="SM00448">
    <property type="entry name" value="REC"/>
    <property type="match status" value="1"/>
</dbReference>
<dbReference type="GO" id="GO:0000160">
    <property type="term" value="P:phosphorelay signal transduction system"/>
    <property type="evidence" value="ECO:0007669"/>
    <property type="project" value="UniProtKB-KW"/>
</dbReference>
<dbReference type="EMBL" id="UHJJ01000010">
    <property type="protein sequence ID" value="SUQ15108.1"/>
    <property type="molecule type" value="Genomic_DNA"/>
</dbReference>
<comment type="function">
    <text evidence="9">May play the central regulatory role in sporulation. It may be an element of the effector pathway responsible for the activation of sporulation genes in response to nutritional stress. Spo0A may act in concert with spo0H (a sigma factor) to control the expression of some genes that are critical to the sporulation process.</text>
</comment>
<dbReference type="PROSITE" id="PS00041">
    <property type="entry name" value="HTH_ARAC_FAMILY_1"/>
    <property type="match status" value="1"/>
</dbReference>
<evidence type="ECO:0000256" key="10">
    <source>
        <dbReference type="PROSITE-ProRule" id="PRU00169"/>
    </source>
</evidence>
<evidence type="ECO:0000256" key="5">
    <source>
        <dbReference type="ARBA" id="ARBA00023012"/>
    </source>
</evidence>
<feature type="modified residue" description="4-aspartylphosphate" evidence="10">
    <location>
        <position position="55"/>
    </location>
</feature>
<dbReference type="SMART" id="SM00342">
    <property type="entry name" value="HTH_ARAC"/>
    <property type="match status" value="1"/>
</dbReference>
<dbReference type="InterPro" id="IPR018060">
    <property type="entry name" value="HTH_AraC"/>
</dbReference>
<dbReference type="GO" id="GO:0043565">
    <property type="term" value="F:sequence-specific DNA binding"/>
    <property type="evidence" value="ECO:0007669"/>
    <property type="project" value="InterPro"/>
</dbReference>
<evidence type="ECO:0000256" key="8">
    <source>
        <dbReference type="ARBA" id="ARBA00023163"/>
    </source>
</evidence>
<dbReference type="CDD" id="cd17536">
    <property type="entry name" value="REC_YesN-like"/>
    <property type="match status" value="1"/>
</dbReference>
<dbReference type="OrthoDB" id="9794370at2"/>
<keyword evidence="11" id="KW-0175">Coiled coil</keyword>
<evidence type="ECO:0000256" key="1">
    <source>
        <dbReference type="ARBA" id="ARBA00004496"/>
    </source>
</evidence>
<protein>
    <recommendedName>
        <fullName evidence="2">Stage 0 sporulation protein A homolog</fullName>
    </recommendedName>
</protein>